<feature type="region of interest" description="Disordered" evidence="2">
    <location>
        <begin position="1"/>
        <end position="26"/>
    </location>
</feature>
<dbReference type="EnsemblMetazoa" id="SSS_404s_mrna">
    <property type="protein sequence ID" value="KAF7489129.1"/>
    <property type="gene ID" value="SSS_404"/>
</dbReference>
<reference evidence="4" key="2">
    <citation type="submission" date="2020-01" db="EMBL/GenBank/DDBJ databases">
        <authorList>
            <person name="Korhonen P.K.K."/>
            <person name="Guangxu M.G."/>
            <person name="Wang T.W."/>
            <person name="Stroehlein A.J.S."/>
            <person name="Young N.D."/>
            <person name="Ang C.-S.A."/>
            <person name="Fernando D.W.F."/>
            <person name="Lu H.L."/>
            <person name="Taylor S.T."/>
            <person name="Ehtesham M.E.M."/>
            <person name="Najaraj S.H.N."/>
            <person name="Harsha G.H.G."/>
            <person name="Madugundu A.M."/>
            <person name="Renuse S.R."/>
            <person name="Holt D.H."/>
            <person name="Pandey A.P."/>
            <person name="Papenfuss A.P."/>
            <person name="Gasser R.B.G."/>
            <person name="Fischer K.F."/>
        </authorList>
    </citation>
    <scope>NUCLEOTIDE SEQUENCE</scope>
    <source>
        <strain evidence="4">SSS_KF_BRIS2020</strain>
    </source>
</reference>
<evidence type="ECO:0000256" key="1">
    <source>
        <dbReference type="ARBA" id="ARBA00006854"/>
    </source>
</evidence>
<dbReference type="Pfam" id="PF07814">
    <property type="entry name" value="WAPL"/>
    <property type="match status" value="1"/>
</dbReference>
<dbReference type="InterPro" id="IPR011989">
    <property type="entry name" value="ARM-like"/>
</dbReference>
<dbReference type="OrthoDB" id="78088at2759"/>
<dbReference type="Proteomes" id="UP000070412">
    <property type="component" value="Unassembled WGS sequence"/>
</dbReference>
<feature type="region of interest" description="Disordered" evidence="2">
    <location>
        <begin position="119"/>
        <end position="191"/>
    </location>
</feature>
<keyword evidence="6" id="KW-1185">Reference proteome</keyword>
<evidence type="ECO:0000259" key="3">
    <source>
        <dbReference type="PROSITE" id="PS51271"/>
    </source>
</evidence>
<feature type="compositionally biased region" description="Polar residues" evidence="2">
    <location>
        <begin position="119"/>
        <end position="131"/>
    </location>
</feature>
<feature type="domain" description="WAPL" evidence="3">
    <location>
        <begin position="518"/>
        <end position="976"/>
    </location>
</feature>
<dbReference type="PANTHER" id="PTHR22100:SF13">
    <property type="entry name" value="WINGS APART-LIKE PROTEIN HOMOLOG"/>
    <property type="match status" value="1"/>
</dbReference>
<evidence type="ECO:0000256" key="2">
    <source>
        <dbReference type="SAM" id="MobiDB-lite"/>
    </source>
</evidence>
<reference evidence="5" key="3">
    <citation type="submission" date="2022-06" db="UniProtKB">
        <authorList>
            <consortium name="EnsemblMetazoa"/>
        </authorList>
    </citation>
    <scope>IDENTIFICATION</scope>
</reference>
<dbReference type="AlphaFoldDB" id="A0A834R178"/>
<dbReference type="InterPro" id="IPR022771">
    <property type="entry name" value="WAPL_C"/>
</dbReference>
<comment type="similarity">
    <text evidence="1">Belongs to the WAPL family.</text>
</comment>
<protein>
    <submittedName>
        <fullName evidence="4">Wings apart-like -like protein</fullName>
    </submittedName>
</protein>
<proteinExistence type="inferred from homology"/>
<name>A0A834R178_SARSC</name>
<accession>A0A834R178</accession>
<evidence type="ECO:0000313" key="5">
    <source>
        <dbReference type="EnsemblMetazoa" id="KAF7489129.1"/>
    </source>
</evidence>
<evidence type="ECO:0000313" key="6">
    <source>
        <dbReference type="Proteomes" id="UP000070412"/>
    </source>
</evidence>
<evidence type="ECO:0000313" key="4">
    <source>
        <dbReference type="EMBL" id="KAF7489129.1"/>
    </source>
</evidence>
<feature type="compositionally biased region" description="Polar residues" evidence="2">
    <location>
        <begin position="157"/>
        <end position="191"/>
    </location>
</feature>
<sequence length="998" mass="112994">MRTKKSTGSSTSSQSYFGASKTSSSGSATTAAAVSLTRFGQATFTSVRRKDANENGNYVPLKISSHIDKDNFELQSFSKLSSISDNNGAGSNNNAAVQIDSKPKVYKFFKSRANIDAKSTANDYHRNSQSSNHHRENRSPPKPLMLNCFPKQDSGNKRINSSVNQTSIHNRNRQSVSGKGTIITSTANNNGQSSTLISKSINIVENKSCEIKICGDKTIKKIISPHKVTEFIIRNNNSNVRNATVKPPSTSIQILPQNRGVRSSRRLKGIEPDSTIPKDLNNSNVKSAIHYVFDKKSSPTNNEKENKLTTTIELVTENVVDHLENVDINIDDQSADDRSIDATDSSMEQVTVIENVEMHKNLIEDSVDHNEQRMDQEIENFKSENDSQETEKKSLFVTEADLIVDDRSSDSTKNLDEIVPNKLNDLIKDEKKTEESLSNKNIDEIKTEVNSKGPDNNSVNRVTKPKKKIFSNRDRNKVEFNTKSFFTSIVKDDFDLETNENDQCSVSATSSVEKKQIDNDDDESYIKLKKIKKAHQCHEQGETEQFDEDIKYYLSGIVSTNINSMRCLSILGLTQQTMRPEFRMHLRAHDDMPRIIEALMDAPRDSNLALCTACLMFVYNQDRLTMDIDPNALSLMLELLETRSDECHQVEEKHRSKVRSLVEEMKNKGHAQYLKLDEITAGKLAMETLLGLTSKRAGDWFKTELRKMKGIDFIVDTVIRCAEDYSEEGQMIKIDRCMHVLENVSFNNVENQLYITNYNESKFISTCICLLKQCKHQIVLTNDSKIFLSAFFSILRVLTNVTSESAEGCKIVGKLDGVIELLLESLFELPSFIMSDQRFDLMVIILCLCINLAEFCEQIRSIIMENSKSTSQLCELLFKKIEEAALVEQQTDHLLESHETVQMTEAMQDNLLMQMISKSGTHMEHSLLSACICLLFGCCIQDNDQYKESLQSILPDRSFKPLVEQLEKLRDFAHLADIMTQKGKDRVQKILKLFKSYQ</sequence>
<organism evidence="4">
    <name type="scientific">Sarcoptes scabiei</name>
    <name type="common">Itch mite</name>
    <name type="synonym">Acarus scabiei</name>
    <dbReference type="NCBI Taxonomy" id="52283"/>
    <lineage>
        <taxon>Eukaryota</taxon>
        <taxon>Metazoa</taxon>
        <taxon>Ecdysozoa</taxon>
        <taxon>Arthropoda</taxon>
        <taxon>Chelicerata</taxon>
        <taxon>Arachnida</taxon>
        <taxon>Acari</taxon>
        <taxon>Acariformes</taxon>
        <taxon>Sarcoptiformes</taxon>
        <taxon>Astigmata</taxon>
        <taxon>Psoroptidia</taxon>
        <taxon>Sarcoptoidea</taxon>
        <taxon>Sarcoptidae</taxon>
        <taxon>Sarcoptinae</taxon>
        <taxon>Sarcoptes</taxon>
    </lineage>
</organism>
<dbReference type="InterPro" id="IPR012502">
    <property type="entry name" value="WAPL_dom"/>
</dbReference>
<dbReference type="Gene3D" id="1.25.10.10">
    <property type="entry name" value="Leucine-rich Repeat Variant"/>
    <property type="match status" value="1"/>
</dbReference>
<dbReference type="InterPro" id="IPR039874">
    <property type="entry name" value="WAPL"/>
</dbReference>
<dbReference type="PROSITE" id="PS51271">
    <property type="entry name" value="WAPL"/>
    <property type="match status" value="1"/>
</dbReference>
<gene>
    <name evidence="4" type="primary">SSS_404g</name>
    <name evidence="4" type="ORF">SSS_404</name>
</gene>
<dbReference type="EMBL" id="WVUK01000065">
    <property type="protein sequence ID" value="KAF7489129.1"/>
    <property type="molecule type" value="Genomic_DNA"/>
</dbReference>
<reference evidence="6" key="1">
    <citation type="journal article" date="2020" name="PLoS Negl. Trop. Dis.">
        <title>High-quality nuclear genome for Sarcoptes scabiei-A critical resource for a neglected parasite.</title>
        <authorList>
            <person name="Korhonen P.K."/>
            <person name="Gasser R.B."/>
            <person name="Ma G."/>
            <person name="Wang T."/>
            <person name="Stroehlein A.J."/>
            <person name="Young N.D."/>
            <person name="Ang C.S."/>
            <person name="Fernando D.D."/>
            <person name="Lu H.C."/>
            <person name="Taylor S."/>
            <person name="Reynolds S.L."/>
            <person name="Mofiz E."/>
            <person name="Najaraj S.H."/>
            <person name="Gowda H."/>
            <person name="Madugundu A."/>
            <person name="Renuse S."/>
            <person name="Holt D."/>
            <person name="Pandey A."/>
            <person name="Papenfuss A.T."/>
            <person name="Fischer K."/>
        </authorList>
    </citation>
    <scope>NUCLEOTIDE SEQUENCE [LARGE SCALE GENOMIC DNA]</scope>
</reference>
<dbReference type="PANTHER" id="PTHR22100">
    <property type="entry name" value="WINGS APART-LIKE PROTEIN HOMOLOG"/>
    <property type="match status" value="1"/>
</dbReference>